<evidence type="ECO:0008006" key="4">
    <source>
        <dbReference type="Google" id="ProtNLM"/>
    </source>
</evidence>
<reference evidence="3" key="1">
    <citation type="submission" date="2018-02" db="EMBL/GenBank/DDBJ databases">
        <title>Genome sequence of Desulfocucumis palustris strain NAW-5.</title>
        <authorList>
            <person name="Watanabe M."/>
            <person name="Kojima H."/>
            <person name="Fukui M."/>
        </authorList>
    </citation>
    <scope>NUCLEOTIDE SEQUENCE [LARGE SCALE GENOMIC DNA]</scope>
    <source>
        <strain evidence="3">NAW-5</strain>
    </source>
</reference>
<keyword evidence="3" id="KW-1185">Reference proteome</keyword>
<accession>A0A2L2XN78</accession>
<comment type="caution">
    <text evidence="2">The sequence shown here is derived from an EMBL/GenBank/DDBJ whole genome shotgun (WGS) entry which is preliminary data.</text>
</comment>
<organism evidence="2 3">
    <name type="scientific">Desulfocucumis palustris</name>
    <dbReference type="NCBI Taxonomy" id="1898651"/>
    <lineage>
        <taxon>Bacteria</taxon>
        <taxon>Bacillati</taxon>
        <taxon>Bacillota</taxon>
        <taxon>Clostridia</taxon>
        <taxon>Eubacteriales</taxon>
        <taxon>Desulfocucumaceae</taxon>
        <taxon>Desulfocucumis</taxon>
    </lineage>
</organism>
<dbReference type="Pfam" id="PF12666">
    <property type="entry name" value="PrgI"/>
    <property type="match status" value="1"/>
</dbReference>
<dbReference type="AlphaFoldDB" id="A0A2L2XN78"/>
<dbReference type="OrthoDB" id="2615912at2"/>
<proteinExistence type="predicted"/>
<protein>
    <recommendedName>
        <fullName evidence="4">PrgI family protein</fullName>
    </recommendedName>
</protein>
<keyword evidence="1" id="KW-1133">Transmembrane helix</keyword>
<sequence>MSDMNDSMDSNMKSYLIPQNVETKFQFFPGFGWFEVGAVAAAFLLGALLVYVLGWFTNSPGKYILLLLPPAAAFFLFKPTPDGSSLYQLLKNYRDWLRSRKRYLYEYRED</sequence>
<feature type="transmembrane region" description="Helical" evidence="1">
    <location>
        <begin position="31"/>
        <end position="56"/>
    </location>
</feature>
<keyword evidence="1" id="KW-0472">Membrane</keyword>
<dbReference type="InterPro" id="IPR024414">
    <property type="entry name" value="Uncharacterised_PrgI"/>
</dbReference>
<name>A0A2L2XN78_9FIRM</name>
<evidence type="ECO:0000313" key="2">
    <source>
        <dbReference type="EMBL" id="GBF35411.1"/>
    </source>
</evidence>
<evidence type="ECO:0000256" key="1">
    <source>
        <dbReference type="SAM" id="Phobius"/>
    </source>
</evidence>
<dbReference type="Proteomes" id="UP000239549">
    <property type="component" value="Unassembled WGS sequence"/>
</dbReference>
<gene>
    <name evidence="2" type="ORF">DCCM_4538</name>
</gene>
<keyword evidence="1" id="KW-0812">Transmembrane</keyword>
<dbReference type="EMBL" id="BFAV01000162">
    <property type="protein sequence ID" value="GBF35411.1"/>
    <property type="molecule type" value="Genomic_DNA"/>
</dbReference>
<evidence type="ECO:0000313" key="3">
    <source>
        <dbReference type="Proteomes" id="UP000239549"/>
    </source>
</evidence>